<gene>
    <name evidence="4" type="ORF">PsYK624_133090</name>
</gene>
<dbReference type="GO" id="GO:0051879">
    <property type="term" value="F:Hsp90 protein binding"/>
    <property type="evidence" value="ECO:0007669"/>
    <property type="project" value="TreeGrafter"/>
</dbReference>
<feature type="region of interest" description="Disordered" evidence="2">
    <location>
        <begin position="492"/>
        <end position="514"/>
    </location>
</feature>
<evidence type="ECO:0000256" key="1">
    <source>
        <dbReference type="ARBA" id="ARBA00006133"/>
    </source>
</evidence>
<name>A0A9P3GPG4_9APHY</name>
<dbReference type="GO" id="GO:0005829">
    <property type="term" value="C:cytosol"/>
    <property type="evidence" value="ECO:0007669"/>
    <property type="project" value="TreeGrafter"/>
</dbReference>
<proteinExistence type="inferred from homology"/>
<feature type="compositionally biased region" description="Acidic residues" evidence="2">
    <location>
        <begin position="921"/>
        <end position="930"/>
    </location>
</feature>
<dbReference type="OrthoDB" id="10254187at2759"/>
<comment type="similarity">
    <text evidence="1">Belongs to the TEL2 family.</text>
</comment>
<dbReference type="Gene3D" id="1.25.40.720">
    <property type="entry name" value="Telomere length regulation protein 2, C-terminal domain"/>
    <property type="match status" value="1"/>
</dbReference>
<dbReference type="PANTHER" id="PTHR15830">
    <property type="entry name" value="TELOMERE LENGTH REGULATION PROTEIN TEL2 FAMILY MEMBER"/>
    <property type="match status" value="1"/>
</dbReference>
<keyword evidence="5" id="KW-1185">Reference proteome</keyword>
<dbReference type="EMBL" id="BPQB01000067">
    <property type="protein sequence ID" value="GJE97099.1"/>
    <property type="molecule type" value="Genomic_DNA"/>
</dbReference>
<evidence type="ECO:0000313" key="4">
    <source>
        <dbReference type="EMBL" id="GJE97099.1"/>
    </source>
</evidence>
<dbReference type="Pfam" id="PF10193">
    <property type="entry name" value="Telomere_reg-2"/>
    <property type="match status" value="1"/>
</dbReference>
<feature type="region of interest" description="Disordered" evidence="2">
    <location>
        <begin position="538"/>
        <end position="583"/>
    </location>
</feature>
<dbReference type="AlphaFoldDB" id="A0A9P3GPG4"/>
<evidence type="ECO:0000256" key="2">
    <source>
        <dbReference type="SAM" id="MobiDB-lite"/>
    </source>
</evidence>
<comment type="caution">
    <text evidence="4">The sequence shown here is derived from an EMBL/GenBank/DDBJ whole genome shotgun (WGS) entry which is preliminary data.</text>
</comment>
<dbReference type="InterPro" id="IPR019337">
    <property type="entry name" value="Telomere_length_regulation_dom"/>
</dbReference>
<sequence>MSAEYHESTHSQVRELIARLQSPVHDLPTLLSLLAAPLSNLGILPPRYVKHNLFPLPSHALNVSRHIPLLQRALLEHVLPAWGPALDEDKCFDLAQQYFAPDVFLISVPATKEVALHAYASILSLPLTEYSIRLLTALVKTYPVDILWSMTNSTRKSADTLSKGSVTWEDCVRNICAVPAKVANFLAAKGAAAPSNLEPGPYFTELSTRTELLVSSLTNPTQDELASITYLLTKLVNVGVFPSAVSSWHSQPSFFQATLPAIRSRIQSKPEYGSTWRQIFGSFSSIQTLQSILISLYAHLTVIDELDGASRTRALVKREAKLLKDLLGRFTKDSEIVDGFTATALGRTWSLGLARVFVCWVAGAEQGKIDGEALELLLNKIMDVWANPDHARHSLLSDHQYLTSMLLLTISYFPLNSPTPTPVNKLAMSPPFVKSIGIYISHLDHSVRRCGMLVGEEVARSAGMKLDFGDWDGDEGGKAFCRRLRELMKQRDADAGESDLAELDSAEDSPAQEPVAEEPIIELISPAAVAPARPRKPVIQTLPDGYDSDDSLTGYASEPSSSRSPSPTPSELEEIEKDPTLRVTQSKVPRPVYLAQLAEMVRPTTKVENDEDEPKRIEVALEVAEELIRRKRAYGTELEENAENLVFGFLALNDNFDLEGFDEKRQAAVTALVASCPRKAAPTIIQEFFRNQYSTDQRFVMLNALAMGARELASLPLPPNHTKAEPKKIAFPSKQLSTALHQKYLTLGDELSAGNPVQYLLDGISQKAIESGKVSAESKVPEYARERQLRMKRPLNVSEVAPNALSKDVQSTHLQPRPLVAFTEVAAEYFICPMINRFWAFLRDEQAREARTVHQPTMHRYRGAGTGLVLSALVLSHFLATLAVLVHAAQNAKEWLAVVAPDALELAVTVGTRPMSRGEGLDGDEEGESDPAERHARKEAALLTTSLELALVVIDGALSRDGGKALGLEHTALLLAAGEWGSEVLSRLEKGAKVLGGGGVQEMKLRRAAAGLVLKVDELTSRWRPSMVDMGF</sequence>
<dbReference type="GO" id="GO:0042162">
    <property type="term" value="F:telomeric DNA binding"/>
    <property type="evidence" value="ECO:0007669"/>
    <property type="project" value="TreeGrafter"/>
</dbReference>
<evidence type="ECO:0000259" key="3">
    <source>
        <dbReference type="Pfam" id="PF10193"/>
    </source>
</evidence>
<reference evidence="4 5" key="1">
    <citation type="submission" date="2021-08" db="EMBL/GenBank/DDBJ databases">
        <title>Draft Genome Sequence of Phanerochaete sordida strain YK-624.</title>
        <authorList>
            <person name="Mori T."/>
            <person name="Dohra H."/>
            <person name="Suzuki T."/>
            <person name="Kawagishi H."/>
            <person name="Hirai H."/>
        </authorList>
    </citation>
    <scope>NUCLEOTIDE SEQUENCE [LARGE SCALE GENOMIC DNA]</scope>
    <source>
        <strain evidence="4 5">YK-624</strain>
    </source>
</reference>
<dbReference type="InterPro" id="IPR038528">
    <property type="entry name" value="TEL2_C_sf"/>
</dbReference>
<organism evidence="4 5">
    <name type="scientific">Phanerochaete sordida</name>
    <dbReference type="NCBI Taxonomy" id="48140"/>
    <lineage>
        <taxon>Eukaryota</taxon>
        <taxon>Fungi</taxon>
        <taxon>Dikarya</taxon>
        <taxon>Basidiomycota</taxon>
        <taxon>Agaricomycotina</taxon>
        <taxon>Agaricomycetes</taxon>
        <taxon>Polyporales</taxon>
        <taxon>Phanerochaetaceae</taxon>
        <taxon>Phanerochaete</taxon>
    </lineage>
</organism>
<accession>A0A9P3GPG4</accession>
<feature type="domain" description="Telomere length regulation protein conserved" evidence="3">
    <location>
        <begin position="591"/>
        <end position="709"/>
    </location>
</feature>
<feature type="region of interest" description="Disordered" evidence="2">
    <location>
        <begin position="915"/>
        <end position="935"/>
    </location>
</feature>
<dbReference type="InterPro" id="IPR051970">
    <property type="entry name" value="TEL2_Regulation"/>
</dbReference>
<protein>
    <submittedName>
        <fullName evidence="4">Telomere length regulation protein-domain-containing protein</fullName>
    </submittedName>
</protein>
<dbReference type="GO" id="GO:0051083">
    <property type="term" value="P:'de novo' cotranslational protein folding"/>
    <property type="evidence" value="ECO:0007669"/>
    <property type="project" value="TreeGrafter"/>
</dbReference>
<feature type="compositionally biased region" description="Acidic residues" evidence="2">
    <location>
        <begin position="495"/>
        <end position="507"/>
    </location>
</feature>
<dbReference type="PANTHER" id="PTHR15830:SF10">
    <property type="entry name" value="TELOMERE LENGTH REGULATION PROTEIN TEL2 HOMOLOG"/>
    <property type="match status" value="1"/>
</dbReference>
<evidence type="ECO:0000313" key="5">
    <source>
        <dbReference type="Proteomes" id="UP000703269"/>
    </source>
</evidence>
<dbReference type="Proteomes" id="UP000703269">
    <property type="component" value="Unassembled WGS sequence"/>
</dbReference>